<reference evidence="9" key="1">
    <citation type="submission" date="2020-06" db="EMBL/GenBank/DDBJ databases">
        <title>Unique genomic features of the anaerobic methanotrophic archaea.</title>
        <authorList>
            <person name="Chadwick G.L."/>
            <person name="Skennerton C.T."/>
            <person name="Laso-Perez R."/>
            <person name="Leu A.O."/>
            <person name="Speth D.R."/>
            <person name="Yu H."/>
            <person name="Morgan-Lang C."/>
            <person name="Hatzenpichler R."/>
            <person name="Goudeau D."/>
            <person name="Malmstrom R."/>
            <person name="Brazelton W.J."/>
            <person name="Woyke T."/>
            <person name="Hallam S.J."/>
            <person name="Tyson G.W."/>
            <person name="Wegener G."/>
            <person name="Boetius A."/>
            <person name="Orphan V."/>
        </authorList>
    </citation>
    <scope>NUCLEOTIDE SEQUENCE</scope>
</reference>
<evidence type="ECO:0000256" key="3">
    <source>
        <dbReference type="ARBA" id="ARBA00022695"/>
    </source>
</evidence>
<keyword evidence="4 7" id="KW-0547">Nucleotide-binding</keyword>
<dbReference type="UniPathway" id="UPA00241"/>
<accession>A0A7G9Y4I3</accession>
<keyword evidence="6 7" id="KW-0173">Coenzyme A biosynthesis</keyword>
<dbReference type="Pfam" id="PF01467">
    <property type="entry name" value="CTP_transf_like"/>
    <property type="match status" value="1"/>
</dbReference>
<dbReference type="NCBIfam" id="NF001985">
    <property type="entry name" value="PRK00777.1"/>
    <property type="match status" value="1"/>
</dbReference>
<evidence type="ECO:0000256" key="4">
    <source>
        <dbReference type="ARBA" id="ARBA00022741"/>
    </source>
</evidence>
<dbReference type="NCBIfam" id="TIGR00125">
    <property type="entry name" value="cyt_tran_rel"/>
    <property type="match status" value="1"/>
</dbReference>
<evidence type="ECO:0000256" key="1">
    <source>
        <dbReference type="ARBA" id="ARBA00022490"/>
    </source>
</evidence>
<dbReference type="InterPro" id="IPR004821">
    <property type="entry name" value="Cyt_trans-like"/>
</dbReference>
<dbReference type="SUPFAM" id="SSF52374">
    <property type="entry name" value="Nucleotidylyl transferase"/>
    <property type="match status" value="1"/>
</dbReference>
<gene>
    <name evidence="7 9" type="primary">coaD</name>
    <name evidence="9" type="ORF">FPLJOMBM_00008</name>
</gene>
<sequence length="154" mass="17245">MLFNKVAIGGTFNVLHKGHKALLTTAFMIGKSVDIGLASDEFANRFRATQTRRYEDRKQKLIDFIEKFDAEYEIIKIHDSYGIATTETAIDCIVVCEETLLRAEEINAIRFKKGLSKLVIVVVPIILANDGKPISGERILNKEIDEDGNVCQVS</sequence>
<dbReference type="EMBL" id="MT630781">
    <property type="protein sequence ID" value="QNO42917.1"/>
    <property type="molecule type" value="Genomic_DNA"/>
</dbReference>
<evidence type="ECO:0000313" key="9">
    <source>
        <dbReference type="EMBL" id="QNO42917.1"/>
    </source>
</evidence>
<organism evidence="9">
    <name type="scientific">Candidatus Methanogaster sp. ANME-2c ERB4</name>
    <dbReference type="NCBI Taxonomy" id="2759911"/>
    <lineage>
        <taxon>Archaea</taxon>
        <taxon>Methanobacteriati</taxon>
        <taxon>Methanobacteriota</taxon>
        <taxon>Stenosarchaea group</taxon>
        <taxon>Methanomicrobia</taxon>
        <taxon>Methanosarcinales</taxon>
        <taxon>ANME-2 cluster</taxon>
        <taxon>Candidatus Methanogasteraceae</taxon>
        <taxon>Candidatus Methanogaster</taxon>
    </lineage>
</organism>
<dbReference type="HAMAP" id="MF_00647">
    <property type="entry name" value="PPAT_arch"/>
    <property type="match status" value="1"/>
</dbReference>
<comment type="pathway">
    <text evidence="7">Cofactor biosynthesis; coenzyme A biosynthesis.</text>
</comment>
<dbReference type="GO" id="GO:0004595">
    <property type="term" value="F:pantetheine-phosphate adenylyltransferase activity"/>
    <property type="evidence" value="ECO:0007669"/>
    <property type="project" value="UniProtKB-UniRule"/>
</dbReference>
<evidence type="ECO:0000256" key="6">
    <source>
        <dbReference type="ARBA" id="ARBA00022993"/>
    </source>
</evidence>
<comment type="subcellular location">
    <subcellularLocation>
        <location evidence="7">Cytoplasm</location>
    </subcellularLocation>
</comment>
<comment type="catalytic activity">
    <reaction evidence="7">
        <text>(R)-4'-phosphopantetheine + ATP + H(+) = 3'-dephospho-CoA + diphosphate</text>
        <dbReference type="Rhea" id="RHEA:19801"/>
        <dbReference type="ChEBI" id="CHEBI:15378"/>
        <dbReference type="ChEBI" id="CHEBI:30616"/>
        <dbReference type="ChEBI" id="CHEBI:33019"/>
        <dbReference type="ChEBI" id="CHEBI:57328"/>
        <dbReference type="ChEBI" id="CHEBI:61723"/>
        <dbReference type="EC" id="2.7.7.3"/>
    </reaction>
</comment>
<feature type="domain" description="Cytidyltransferase-like" evidence="8">
    <location>
        <begin position="8"/>
        <end position="139"/>
    </location>
</feature>
<dbReference type="EC" id="2.7.7.3" evidence="7"/>
<dbReference type="GO" id="GO:0015937">
    <property type="term" value="P:coenzyme A biosynthetic process"/>
    <property type="evidence" value="ECO:0007669"/>
    <property type="project" value="UniProtKB-UniRule"/>
</dbReference>
<keyword evidence="1 7" id="KW-0963">Cytoplasm</keyword>
<comment type="function">
    <text evidence="7">Reversibly transfers an adenylyl group from ATP to 4'-phosphopantetheine, yielding dephospho-CoA (dPCoA) and pyrophosphate.</text>
</comment>
<dbReference type="GO" id="GO:0005737">
    <property type="term" value="C:cytoplasm"/>
    <property type="evidence" value="ECO:0007669"/>
    <property type="project" value="UniProtKB-SubCell"/>
</dbReference>
<evidence type="ECO:0000256" key="5">
    <source>
        <dbReference type="ARBA" id="ARBA00022840"/>
    </source>
</evidence>
<dbReference type="Gene3D" id="3.40.50.620">
    <property type="entry name" value="HUPs"/>
    <property type="match status" value="1"/>
</dbReference>
<keyword evidence="2 7" id="KW-0808">Transferase</keyword>
<evidence type="ECO:0000259" key="8">
    <source>
        <dbReference type="Pfam" id="PF01467"/>
    </source>
</evidence>
<dbReference type="GO" id="GO:0005524">
    <property type="term" value="F:ATP binding"/>
    <property type="evidence" value="ECO:0007669"/>
    <property type="project" value="UniProtKB-KW"/>
</dbReference>
<evidence type="ECO:0000256" key="2">
    <source>
        <dbReference type="ARBA" id="ARBA00022679"/>
    </source>
</evidence>
<dbReference type="AlphaFoldDB" id="A0A7G9Y4I3"/>
<dbReference type="InterPro" id="IPR014729">
    <property type="entry name" value="Rossmann-like_a/b/a_fold"/>
</dbReference>
<name>A0A7G9Y4I3_9EURY</name>
<dbReference type="InterPro" id="IPR023540">
    <property type="entry name" value="PPAT_arch"/>
</dbReference>
<proteinExistence type="inferred from homology"/>
<comment type="similarity">
    <text evidence="7">Belongs to the eukaryotic CoaD family.</text>
</comment>
<keyword evidence="5 7" id="KW-0067">ATP-binding</keyword>
<evidence type="ECO:0000256" key="7">
    <source>
        <dbReference type="HAMAP-Rule" id="MF_00647"/>
    </source>
</evidence>
<keyword evidence="3 7" id="KW-0548">Nucleotidyltransferase</keyword>
<protein>
    <recommendedName>
        <fullName evidence="7">Phosphopantetheine adenylyltransferase</fullName>
        <ecNumber evidence="7">2.7.7.3</ecNumber>
    </recommendedName>
    <alternativeName>
        <fullName evidence="7">Dephospho-CoA pyrophosphorylase</fullName>
    </alternativeName>
    <alternativeName>
        <fullName evidence="7">Pantetheine-phosphate adenylyltransferase</fullName>
        <shortName evidence="7">PPAT</shortName>
    </alternativeName>
</protein>